<gene>
    <name evidence="1" type="ORF">VRU48_06920</name>
</gene>
<dbReference type="Proteomes" id="UP001336835">
    <property type="component" value="Unassembled WGS sequence"/>
</dbReference>
<organism evidence="1 2">
    <name type="scientific">Pedobacter albus</name>
    <dbReference type="NCBI Taxonomy" id="3113905"/>
    <lineage>
        <taxon>Bacteria</taxon>
        <taxon>Pseudomonadati</taxon>
        <taxon>Bacteroidota</taxon>
        <taxon>Sphingobacteriia</taxon>
        <taxon>Sphingobacteriales</taxon>
        <taxon>Sphingobacteriaceae</taxon>
        <taxon>Pedobacter</taxon>
    </lineage>
</organism>
<protein>
    <submittedName>
        <fullName evidence="1">Uncharacterized protein</fullName>
    </submittedName>
</protein>
<dbReference type="EMBL" id="JAZDQT010000001">
    <property type="protein sequence ID" value="MEE1944830.1"/>
    <property type="molecule type" value="Genomic_DNA"/>
</dbReference>
<dbReference type="RefSeq" id="WP_330107190.1">
    <property type="nucleotide sequence ID" value="NZ_JAZDQT010000001.1"/>
</dbReference>
<evidence type="ECO:0000313" key="1">
    <source>
        <dbReference type="EMBL" id="MEE1944830.1"/>
    </source>
</evidence>
<comment type="caution">
    <text evidence="1">The sequence shown here is derived from an EMBL/GenBank/DDBJ whole genome shotgun (WGS) entry which is preliminary data.</text>
</comment>
<proteinExistence type="predicted"/>
<keyword evidence="2" id="KW-1185">Reference proteome</keyword>
<sequence length="80" mass="9085">MLNLKELEKSLDQALERETTESVLAWFKEREKKKVADYIGVQGYLRNMEAIRDTNSVSNSPSNSQTDLNIPKDSHFAIAA</sequence>
<accession>A0ABU7I5T3</accession>
<reference evidence="1 2" key="1">
    <citation type="submission" date="2024-01" db="EMBL/GenBank/DDBJ databases">
        <title>Pedobacter sp. nov., isolated from fresh soil.</title>
        <authorList>
            <person name="Le N.T.T."/>
        </authorList>
    </citation>
    <scope>NUCLEOTIDE SEQUENCE [LARGE SCALE GENOMIC DNA]</scope>
    <source>
        <strain evidence="1 2">KR3-3</strain>
    </source>
</reference>
<evidence type="ECO:0000313" key="2">
    <source>
        <dbReference type="Proteomes" id="UP001336835"/>
    </source>
</evidence>
<name>A0ABU7I5T3_9SPHI</name>